<name>Q9DHH6_YLDV</name>
<dbReference type="KEGG" id="vg:918720"/>
<dbReference type="Gene3D" id="1.10.437.20">
    <property type="entry name" value="dsDNA poxvirus"/>
    <property type="match status" value="1"/>
</dbReference>
<organism evidence="2 3">
    <name type="scientific">Yaba-like disease virus</name>
    <name type="common">YLDV</name>
    <dbReference type="NCBI Taxonomy" id="132475"/>
    <lineage>
        <taxon>Viruses</taxon>
        <taxon>Varidnaviria</taxon>
        <taxon>Bamfordvirae</taxon>
        <taxon>Nucleocytoviricota</taxon>
        <taxon>Pokkesviricetes</taxon>
        <taxon>Chitovirales</taxon>
        <taxon>Poxviridae</taxon>
        <taxon>Chordopoxvirinae</taxon>
        <taxon>Yatapoxvirus</taxon>
        <taxon>Yatapoxvirus tanapox</taxon>
        <taxon>Tanapox virus</taxon>
    </lineage>
</organism>
<dbReference type="GeneID" id="918720"/>
<dbReference type="OrthoDB" id="25696at10239"/>
<keyword evidence="1" id="KW-1133">Transmembrane helix</keyword>
<protein>
    <submittedName>
        <fullName evidence="2">137R protein</fullName>
    </submittedName>
</protein>
<dbReference type="Pfam" id="PF06227">
    <property type="entry name" value="Poxv_Bcl-2-like"/>
    <property type="match status" value="1"/>
</dbReference>
<feature type="transmembrane region" description="Helical" evidence="1">
    <location>
        <begin position="92"/>
        <end position="114"/>
    </location>
</feature>
<keyword evidence="1" id="KW-0812">Transmembrane</keyword>
<organismHost>
    <name type="scientific">Homo sapiens</name>
    <name type="common">Human</name>
    <dbReference type="NCBI Taxonomy" id="9606"/>
</organismHost>
<keyword evidence="1" id="KW-0472">Membrane</keyword>
<dbReference type="RefSeq" id="NP_073522.1">
    <property type="nucleotide sequence ID" value="NC_002642.1"/>
</dbReference>
<keyword evidence="3" id="KW-1185">Reference proteome</keyword>
<dbReference type="InterPro" id="IPR022819">
    <property type="entry name" value="Poxvirus_Bcl-2-like"/>
</dbReference>
<proteinExistence type="predicted"/>
<dbReference type="Proteomes" id="UP000136581">
    <property type="component" value="Segment"/>
</dbReference>
<accession>Q9DHH6</accession>
<reference evidence="2 3" key="1">
    <citation type="journal article" date="2001" name="Virology">
        <title>The genome sequence of Yaba-like disease virus, a yatapoxvirus.</title>
        <authorList>
            <person name="Lee H.J."/>
            <person name="Essani K."/>
            <person name="Smith G.L."/>
        </authorList>
    </citation>
    <scope>NUCLEOTIDE SEQUENCE [LARGE SCALE GENOMIC DNA]</scope>
</reference>
<organismHost>
    <name type="scientific">Simiiformes</name>
    <dbReference type="NCBI Taxonomy" id="314293"/>
</organismHost>
<evidence type="ECO:0000313" key="2">
    <source>
        <dbReference type="EMBL" id="CAC21375.1"/>
    </source>
</evidence>
<feature type="transmembrane region" description="Helical" evidence="1">
    <location>
        <begin position="38"/>
        <end position="59"/>
    </location>
</feature>
<dbReference type="EMBL" id="AJ293568">
    <property type="protein sequence ID" value="CAC21375.1"/>
    <property type="molecule type" value="Genomic_DNA"/>
</dbReference>
<evidence type="ECO:0000256" key="1">
    <source>
        <dbReference type="SAM" id="Phobius"/>
    </source>
</evidence>
<dbReference type="InterPro" id="IPR043018">
    <property type="entry name" value="Poxvirus_sf"/>
</dbReference>
<gene>
    <name evidence="2" type="primary">137R</name>
</gene>
<evidence type="ECO:0000313" key="3">
    <source>
        <dbReference type="Proteomes" id="UP000136581"/>
    </source>
</evidence>
<sequence length="153" mass="17634">MDLQDNGIINDYSLFFAYDTANTISANDSLKNILDDYFTWRAMVGRIGFVPVGIGNLFLKLMNLNTYFDKDSINLLTSNLSKKGFISRFKKYLYSNYDVSYVSALTLIGVIGYISECCGKIGLEKYIQDLLLLLFNFLDDNILFKLRYYLIKK</sequence>
<feature type="transmembrane region" description="Helical" evidence="1">
    <location>
        <begin position="126"/>
        <end position="144"/>
    </location>
</feature>